<organism evidence="2 3">
    <name type="scientific">Haloarcula salina</name>
    <dbReference type="NCBI Taxonomy" id="1429914"/>
    <lineage>
        <taxon>Archaea</taxon>
        <taxon>Methanobacteriati</taxon>
        <taxon>Methanobacteriota</taxon>
        <taxon>Stenosarchaea group</taxon>
        <taxon>Halobacteria</taxon>
        <taxon>Halobacteriales</taxon>
        <taxon>Haloarculaceae</taxon>
        <taxon>Haloarcula</taxon>
    </lineage>
</organism>
<evidence type="ECO:0000313" key="2">
    <source>
        <dbReference type="EMBL" id="MBV0902210.1"/>
    </source>
</evidence>
<feature type="transmembrane region" description="Helical" evidence="1">
    <location>
        <begin position="79"/>
        <end position="99"/>
    </location>
</feature>
<keyword evidence="3" id="KW-1185">Reference proteome</keyword>
<dbReference type="Proteomes" id="UP001166304">
    <property type="component" value="Unassembled WGS sequence"/>
</dbReference>
<protein>
    <submittedName>
        <fullName evidence="2">Uncharacterized protein</fullName>
    </submittedName>
</protein>
<keyword evidence="1" id="KW-0472">Membrane</keyword>
<accession>A0AA41G0L5</accession>
<gene>
    <name evidence="2" type="ORF">KTS37_10465</name>
</gene>
<dbReference type="EMBL" id="JAHQXE010000003">
    <property type="protein sequence ID" value="MBV0902210.1"/>
    <property type="molecule type" value="Genomic_DNA"/>
</dbReference>
<proteinExistence type="predicted"/>
<dbReference type="Pfam" id="PF24365">
    <property type="entry name" value="DUF7521"/>
    <property type="match status" value="1"/>
</dbReference>
<dbReference type="InterPro" id="IPR055943">
    <property type="entry name" value="DUF7521"/>
</dbReference>
<feature type="transmembrane region" description="Helical" evidence="1">
    <location>
        <begin position="12"/>
        <end position="31"/>
    </location>
</feature>
<sequence>MVAIPTLVEWLIVGLAFGSTLLGGYVGYQAYRGYRRHDSRSMRYLSAGLFCLTAVAFAVAFVGSLLLRQGVLPVRFQQPLTLVTRAFQFVGVLFIAYSLHTRE</sequence>
<comment type="caution">
    <text evidence="2">The sequence shown here is derived from an EMBL/GenBank/DDBJ whole genome shotgun (WGS) entry which is preliminary data.</text>
</comment>
<feature type="transmembrane region" description="Helical" evidence="1">
    <location>
        <begin position="43"/>
        <end position="67"/>
    </location>
</feature>
<dbReference type="RefSeq" id="WP_162413607.1">
    <property type="nucleotide sequence ID" value="NZ_JAHQXE010000003.1"/>
</dbReference>
<evidence type="ECO:0000256" key="1">
    <source>
        <dbReference type="SAM" id="Phobius"/>
    </source>
</evidence>
<name>A0AA41G0L5_9EURY</name>
<keyword evidence="1" id="KW-0812">Transmembrane</keyword>
<reference evidence="2" key="1">
    <citation type="submission" date="2021-06" db="EMBL/GenBank/DDBJ databases">
        <title>New haloarchaea isolates fom saline soil.</title>
        <authorList>
            <person name="Duran-Viseras A."/>
            <person name="Sanchez-Porro C.S."/>
            <person name="Ventosa A."/>
        </authorList>
    </citation>
    <scope>NUCLEOTIDE SEQUENCE</scope>
    <source>
        <strain evidence="2">JCM 18369</strain>
    </source>
</reference>
<evidence type="ECO:0000313" key="3">
    <source>
        <dbReference type="Proteomes" id="UP001166304"/>
    </source>
</evidence>
<dbReference type="AlphaFoldDB" id="A0AA41G0L5"/>
<keyword evidence="1" id="KW-1133">Transmembrane helix</keyword>